<keyword evidence="2" id="KW-1185">Reference proteome</keyword>
<reference evidence="1 2" key="1">
    <citation type="journal article" date="2019" name="Anaerobe">
        <title>Detection of Robinsoniella peoriensis in multiple bone samples of a trauma patient.</title>
        <authorList>
            <person name="Schrottner P."/>
            <person name="Hartwich K."/>
            <person name="Bunk B."/>
            <person name="Schober I."/>
            <person name="Helbig S."/>
            <person name="Rudolph W.W."/>
            <person name="Gunzer F."/>
        </authorList>
    </citation>
    <scope>NUCLEOTIDE SEQUENCE [LARGE SCALE GENOMIC DNA]</scope>
    <source>
        <strain evidence="1 2">DSM 106044</strain>
    </source>
</reference>
<dbReference type="RefSeq" id="WP_044297685.1">
    <property type="nucleotide sequence ID" value="NZ_CABMJZ010000093.1"/>
</dbReference>
<gene>
    <name evidence="1" type="primary">tabA</name>
    <name evidence="1" type="ORF">DSM106044_05328</name>
</gene>
<dbReference type="OrthoDB" id="9792756at2"/>
<dbReference type="Pfam" id="PF04074">
    <property type="entry name" value="DUF386"/>
    <property type="match status" value="1"/>
</dbReference>
<sequence>MIYDNLENIQRYRGISQYLDRAIDFITMNDLQLLPLGKTVIMGEKVFANVMEAQAQEESKGKFEIHKKYMDIQIDIEGTEMIQIGLGESEILDCYNEKTDFGTVSCARSASCVMGPGRFIVCMGEEPHKPGILQDEKPYLKKCVIKAAVS</sequence>
<dbReference type="SUPFAM" id="SSF51197">
    <property type="entry name" value="Clavaminate synthase-like"/>
    <property type="match status" value="1"/>
</dbReference>
<organism evidence="1 2">
    <name type="scientific">Robinsoniella peoriensis</name>
    <dbReference type="NCBI Taxonomy" id="180332"/>
    <lineage>
        <taxon>Bacteria</taxon>
        <taxon>Bacillati</taxon>
        <taxon>Bacillota</taxon>
        <taxon>Clostridia</taxon>
        <taxon>Lachnospirales</taxon>
        <taxon>Lachnospiraceae</taxon>
        <taxon>Robinsoniella</taxon>
    </lineage>
</organism>
<dbReference type="InterPro" id="IPR004375">
    <property type="entry name" value="NanQ/TabA/YiaL"/>
</dbReference>
<dbReference type="NCBIfam" id="TIGR00022">
    <property type="entry name" value="YhcH/YjgK/YiaL family protein"/>
    <property type="match status" value="1"/>
</dbReference>
<protein>
    <submittedName>
        <fullName evidence="1">Toxin-antitoxin biofilm protein TabA</fullName>
    </submittedName>
</protein>
<dbReference type="AlphaFoldDB" id="A0A4U8PZX8"/>
<dbReference type="InterPro" id="IPR037012">
    <property type="entry name" value="NanQ/TabA/YiaL_sf"/>
</dbReference>
<dbReference type="GO" id="GO:0005829">
    <property type="term" value="C:cytosol"/>
    <property type="evidence" value="ECO:0007669"/>
    <property type="project" value="TreeGrafter"/>
</dbReference>
<evidence type="ECO:0000313" key="2">
    <source>
        <dbReference type="Proteomes" id="UP000306509"/>
    </source>
</evidence>
<accession>A0A4U8PZX8</accession>
<evidence type="ECO:0000313" key="1">
    <source>
        <dbReference type="EMBL" id="TLC97961.1"/>
    </source>
</evidence>
<dbReference type="Gene3D" id="2.60.120.370">
    <property type="entry name" value="YhcH/YjgK/YiaL"/>
    <property type="match status" value="1"/>
</dbReference>
<comment type="caution">
    <text evidence="1">The sequence shown here is derived from an EMBL/GenBank/DDBJ whole genome shotgun (WGS) entry which is preliminary data.</text>
</comment>
<dbReference type="EMBL" id="QGQD01000107">
    <property type="protein sequence ID" value="TLC97961.1"/>
    <property type="molecule type" value="Genomic_DNA"/>
</dbReference>
<dbReference type="PANTHER" id="PTHR34986:SF1">
    <property type="entry name" value="PROTEIN YIAL"/>
    <property type="match status" value="1"/>
</dbReference>
<name>A0A4U8PZX8_9FIRM</name>
<dbReference type="PANTHER" id="PTHR34986">
    <property type="entry name" value="EVOLVED BETA-GALACTOSIDASE SUBUNIT BETA"/>
    <property type="match status" value="1"/>
</dbReference>
<dbReference type="Proteomes" id="UP000306509">
    <property type="component" value="Unassembled WGS sequence"/>
</dbReference>
<dbReference type="STRING" id="180332.GCA_000797495_01748"/>
<proteinExistence type="predicted"/>